<organism evidence="3 4">
    <name type="scientific">Faecalibacter rhinopitheci</name>
    <dbReference type="NCBI Taxonomy" id="2779678"/>
    <lineage>
        <taxon>Bacteria</taxon>
        <taxon>Pseudomonadati</taxon>
        <taxon>Bacteroidota</taxon>
        <taxon>Flavobacteriia</taxon>
        <taxon>Flavobacteriales</taxon>
        <taxon>Weeksellaceae</taxon>
        <taxon>Faecalibacter</taxon>
    </lineage>
</organism>
<keyword evidence="4" id="KW-1185">Reference proteome</keyword>
<dbReference type="AlphaFoldDB" id="A0A8J7FSJ5"/>
<sequence>MYKLEIACFNLESALITAKSAADRIEFCSDLLAGGTTPKIEDIKILKEHSSQAIRIMIRPRGGDFCYSKDEFEEMKSAIKIIKALDVEGFVFGILNSDHTIDIKRNKELVDLAYPYPCAFHRAFDRTQNLNESLEQIIYLGFKTLLTSGMSQNVDSGITRLKELVRLAHNRIEIMPGGGLRSTNISKIKIETNAPYYHSSALLNNSEIANLEEINRLKKLIN</sequence>
<dbReference type="InterPro" id="IPR005627">
    <property type="entry name" value="CutC-like"/>
</dbReference>
<accession>A0A8J7FSJ5</accession>
<evidence type="ECO:0000313" key="4">
    <source>
        <dbReference type="Proteomes" id="UP000608754"/>
    </source>
</evidence>
<evidence type="ECO:0000256" key="1">
    <source>
        <dbReference type="ARBA" id="ARBA00007768"/>
    </source>
</evidence>
<dbReference type="RefSeq" id="WP_194182395.1">
    <property type="nucleotide sequence ID" value="NZ_JADGIK010000003.1"/>
</dbReference>
<dbReference type="Gene3D" id="3.20.20.380">
    <property type="entry name" value="Copper homeostasis (CutC) domain"/>
    <property type="match status" value="1"/>
</dbReference>
<dbReference type="InterPro" id="IPR036822">
    <property type="entry name" value="CutC-like_dom_sf"/>
</dbReference>
<dbReference type="SUPFAM" id="SSF110395">
    <property type="entry name" value="CutC-like"/>
    <property type="match status" value="1"/>
</dbReference>
<name>A0A8J7FSJ5_9FLAO</name>
<dbReference type="Proteomes" id="UP000608754">
    <property type="component" value="Unassembled WGS sequence"/>
</dbReference>
<comment type="caution">
    <text evidence="2">Once thought to be involved in copper homeostasis, experiments in E.coli have shown this is not the case.</text>
</comment>
<gene>
    <name evidence="2" type="primary">cutC</name>
    <name evidence="3" type="ORF">IM532_05260</name>
</gene>
<dbReference type="GO" id="GO:0005507">
    <property type="term" value="F:copper ion binding"/>
    <property type="evidence" value="ECO:0007669"/>
    <property type="project" value="TreeGrafter"/>
</dbReference>
<dbReference type="Pfam" id="PF03932">
    <property type="entry name" value="CutC"/>
    <property type="match status" value="1"/>
</dbReference>
<proteinExistence type="inferred from homology"/>
<comment type="subcellular location">
    <subcellularLocation>
        <location evidence="2">Cytoplasm</location>
    </subcellularLocation>
</comment>
<dbReference type="PANTHER" id="PTHR12598">
    <property type="entry name" value="COPPER HOMEOSTASIS PROTEIN CUTC"/>
    <property type="match status" value="1"/>
</dbReference>
<evidence type="ECO:0000313" key="3">
    <source>
        <dbReference type="EMBL" id="MBF0596862.1"/>
    </source>
</evidence>
<reference evidence="3" key="1">
    <citation type="submission" date="2020-10" db="EMBL/GenBank/DDBJ databases">
        <authorList>
            <person name="Lu T."/>
            <person name="Wang Q."/>
            <person name="Han X."/>
        </authorList>
    </citation>
    <scope>NUCLEOTIDE SEQUENCE</scope>
    <source>
        <strain evidence="3">WQ 117</strain>
    </source>
</reference>
<dbReference type="PANTHER" id="PTHR12598:SF0">
    <property type="entry name" value="COPPER HOMEOSTASIS PROTEIN CUTC HOMOLOG"/>
    <property type="match status" value="1"/>
</dbReference>
<evidence type="ECO:0000256" key="2">
    <source>
        <dbReference type="HAMAP-Rule" id="MF_00795"/>
    </source>
</evidence>
<dbReference type="GO" id="GO:0005737">
    <property type="term" value="C:cytoplasm"/>
    <property type="evidence" value="ECO:0007669"/>
    <property type="project" value="UniProtKB-SubCell"/>
</dbReference>
<comment type="similarity">
    <text evidence="1 2">Belongs to the CutC family.</text>
</comment>
<dbReference type="EMBL" id="JADGIK010000003">
    <property type="protein sequence ID" value="MBF0596862.1"/>
    <property type="molecule type" value="Genomic_DNA"/>
</dbReference>
<comment type="caution">
    <text evidence="3">The sequence shown here is derived from an EMBL/GenBank/DDBJ whole genome shotgun (WGS) entry which is preliminary data.</text>
</comment>
<protein>
    <recommendedName>
        <fullName evidence="2">PF03932 family protein CutC</fullName>
    </recommendedName>
</protein>
<dbReference type="HAMAP" id="MF_00795">
    <property type="entry name" value="CutC"/>
    <property type="match status" value="1"/>
</dbReference>
<keyword evidence="2" id="KW-0963">Cytoplasm</keyword>